<dbReference type="STRING" id="1280948.HY36_13540"/>
<evidence type="ECO:0000256" key="2">
    <source>
        <dbReference type="ARBA" id="ARBA00022692"/>
    </source>
</evidence>
<evidence type="ECO:0000313" key="10">
    <source>
        <dbReference type="Proteomes" id="UP000259173"/>
    </source>
</evidence>
<proteinExistence type="predicted"/>
<comment type="caution">
    <text evidence="8">The sequence shown here is derived from an EMBL/GenBank/DDBJ whole genome shotgun (WGS) entry which is preliminary data.</text>
</comment>
<dbReference type="GO" id="GO:0016020">
    <property type="term" value="C:membrane"/>
    <property type="evidence" value="ECO:0007669"/>
    <property type="project" value="UniProtKB-SubCell"/>
</dbReference>
<keyword evidence="9" id="KW-1185">Reference proteome</keyword>
<reference evidence="8 9" key="1">
    <citation type="journal article" date="2014" name="Antonie Van Leeuwenhoek">
        <title>Hyphomonas beringensis sp. nov. and Hyphomonas chukchiensis sp. nov., isolated from surface seawater of the Bering Sea and Chukchi Sea.</title>
        <authorList>
            <person name="Li C."/>
            <person name="Lai Q."/>
            <person name="Li G."/>
            <person name="Dong C."/>
            <person name="Wang J."/>
            <person name="Liao Y."/>
            <person name="Shao Z."/>
        </authorList>
    </citation>
    <scope>NUCLEOTIDE SEQUENCE [LARGE SCALE GENOMIC DNA]</scope>
    <source>
        <strain evidence="8 9">22II1-22F38</strain>
    </source>
</reference>
<dbReference type="RefSeq" id="WP_051602507.1">
    <property type="nucleotide sequence ID" value="NZ_AWFH01000004.1"/>
</dbReference>
<dbReference type="Gene3D" id="1.20.1280.290">
    <property type="match status" value="1"/>
</dbReference>
<dbReference type="Proteomes" id="UP000024547">
    <property type="component" value="Unassembled WGS sequence"/>
</dbReference>
<evidence type="ECO:0000313" key="11">
    <source>
        <dbReference type="Proteomes" id="UP000263957"/>
    </source>
</evidence>
<evidence type="ECO:0000256" key="3">
    <source>
        <dbReference type="ARBA" id="ARBA00022989"/>
    </source>
</evidence>
<evidence type="ECO:0000256" key="5">
    <source>
        <dbReference type="SAM" id="Phobius"/>
    </source>
</evidence>
<comment type="subcellular location">
    <subcellularLocation>
        <location evidence="1">Membrane</location>
        <topology evidence="1">Multi-pass membrane protein</topology>
    </subcellularLocation>
</comment>
<dbReference type="InterPro" id="IPR047662">
    <property type="entry name" value="SemiSWEET"/>
</dbReference>
<dbReference type="eggNOG" id="COG4095">
    <property type="taxonomic scope" value="Bacteria"/>
</dbReference>
<name>A0A059E913_9PROT</name>
<dbReference type="Pfam" id="PF04193">
    <property type="entry name" value="PQ-loop"/>
    <property type="match status" value="1"/>
</dbReference>
<feature type="transmembrane region" description="Helical" evidence="5">
    <location>
        <begin position="60"/>
        <end position="77"/>
    </location>
</feature>
<feature type="transmembrane region" description="Helical" evidence="5">
    <location>
        <begin position="32"/>
        <end position="54"/>
    </location>
</feature>
<keyword evidence="3 5" id="KW-1133">Transmembrane helix</keyword>
<evidence type="ECO:0000313" key="9">
    <source>
        <dbReference type="Proteomes" id="UP000024547"/>
    </source>
</evidence>
<evidence type="ECO:0000313" key="7">
    <source>
        <dbReference type="EMBL" id="HBQ48934.1"/>
    </source>
</evidence>
<dbReference type="InterPro" id="IPR006603">
    <property type="entry name" value="PQ-loop_rpt"/>
</dbReference>
<dbReference type="NCBIfam" id="NF037968">
    <property type="entry name" value="SemiSWEET_2"/>
    <property type="match status" value="1"/>
</dbReference>
<dbReference type="AlphaFoldDB" id="A0A059E913"/>
<evidence type="ECO:0000313" key="6">
    <source>
        <dbReference type="EMBL" id="HAE93517.1"/>
    </source>
</evidence>
<organism evidence="8 9">
    <name type="scientific">Hyphomonas atlantica</name>
    <dbReference type="NCBI Taxonomy" id="1280948"/>
    <lineage>
        <taxon>Bacteria</taxon>
        <taxon>Pseudomonadati</taxon>
        <taxon>Pseudomonadota</taxon>
        <taxon>Alphaproteobacteria</taxon>
        <taxon>Hyphomonadales</taxon>
        <taxon>Hyphomonadaceae</taxon>
        <taxon>Hyphomonas</taxon>
    </lineage>
</organism>
<feature type="transmembrane region" description="Helical" evidence="5">
    <location>
        <begin position="6"/>
        <end position="25"/>
    </location>
</feature>
<dbReference type="GeneID" id="92498982"/>
<dbReference type="EMBL" id="AWFH01000004">
    <property type="protein sequence ID" value="KCZ64369.1"/>
    <property type="molecule type" value="Genomic_DNA"/>
</dbReference>
<protein>
    <submittedName>
        <fullName evidence="6">Glutathione synthetase</fullName>
    </submittedName>
</protein>
<sequence>MTDMIGLVAAALTTLSFLPQALMVIRTGRTDGISLIMYTMFTAGVTGWLVYGFLLNSMPIIIANLVTILLASVILGLKVRHTLQARAQAATLETSAPSAS</sequence>
<dbReference type="EMBL" id="DMBR01000090">
    <property type="protein sequence ID" value="HAE93517.1"/>
    <property type="molecule type" value="Genomic_DNA"/>
</dbReference>
<dbReference type="EMBL" id="DOGS01000175">
    <property type="protein sequence ID" value="HBQ48934.1"/>
    <property type="molecule type" value="Genomic_DNA"/>
</dbReference>
<reference evidence="10 11" key="2">
    <citation type="journal article" date="2018" name="Nat. Biotechnol.">
        <title>A standardized bacterial taxonomy based on genome phylogeny substantially revises the tree of life.</title>
        <authorList>
            <person name="Parks D.H."/>
            <person name="Chuvochina M."/>
            <person name="Waite D.W."/>
            <person name="Rinke C."/>
            <person name="Skarshewski A."/>
            <person name="Chaumeil P.A."/>
            <person name="Hugenholtz P."/>
        </authorList>
    </citation>
    <scope>NUCLEOTIDE SEQUENCE [LARGE SCALE GENOMIC DNA]</scope>
    <source>
        <strain evidence="7">UBA10378</strain>
        <strain evidence="6">UBA8557</strain>
    </source>
</reference>
<dbReference type="Proteomes" id="UP000259173">
    <property type="component" value="Unassembled WGS sequence"/>
</dbReference>
<evidence type="ECO:0000256" key="1">
    <source>
        <dbReference type="ARBA" id="ARBA00004141"/>
    </source>
</evidence>
<gene>
    <name evidence="6" type="ORF">DCG65_03090</name>
    <name evidence="7" type="ORF">DD728_08615</name>
    <name evidence="8" type="ORF">HY36_13540</name>
</gene>
<dbReference type="GO" id="GO:0051119">
    <property type="term" value="F:sugar transmembrane transporter activity"/>
    <property type="evidence" value="ECO:0007669"/>
    <property type="project" value="InterPro"/>
</dbReference>
<keyword evidence="4 5" id="KW-0472">Membrane</keyword>
<evidence type="ECO:0000256" key="4">
    <source>
        <dbReference type="ARBA" id="ARBA00023136"/>
    </source>
</evidence>
<accession>A0A059E913</accession>
<keyword evidence="2 5" id="KW-0812">Transmembrane</keyword>
<evidence type="ECO:0000313" key="8">
    <source>
        <dbReference type="EMBL" id="KCZ64369.1"/>
    </source>
</evidence>
<dbReference type="OrthoDB" id="9814012at2"/>
<dbReference type="Proteomes" id="UP000263957">
    <property type="component" value="Unassembled WGS sequence"/>
</dbReference>